<accession>A0ABQ8DEC7</accession>
<evidence type="ECO:0000313" key="2">
    <source>
        <dbReference type="Proteomes" id="UP000824890"/>
    </source>
</evidence>
<gene>
    <name evidence="1" type="ORF">HID58_019814</name>
</gene>
<keyword evidence="2" id="KW-1185">Reference proteome</keyword>
<dbReference type="EMBL" id="JAGKQM010000005">
    <property type="protein sequence ID" value="KAH0927558.1"/>
    <property type="molecule type" value="Genomic_DNA"/>
</dbReference>
<reference evidence="1 2" key="1">
    <citation type="submission" date="2021-05" db="EMBL/GenBank/DDBJ databases">
        <title>Genome Assembly of Synthetic Allotetraploid Brassica napus Reveals Homoeologous Exchanges between Subgenomes.</title>
        <authorList>
            <person name="Davis J.T."/>
        </authorList>
    </citation>
    <scope>NUCLEOTIDE SEQUENCE [LARGE SCALE GENOMIC DNA]</scope>
    <source>
        <strain evidence="2">cv. Da-Ae</strain>
        <tissue evidence="1">Seedling</tissue>
    </source>
</reference>
<dbReference type="Proteomes" id="UP000824890">
    <property type="component" value="Unassembled WGS sequence"/>
</dbReference>
<comment type="caution">
    <text evidence="1">The sequence shown here is derived from an EMBL/GenBank/DDBJ whole genome shotgun (WGS) entry which is preliminary data.</text>
</comment>
<proteinExistence type="predicted"/>
<organism evidence="1 2">
    <name type="scientific">Brassica napus</name>
    <name type="common">Rape</name>
    <dbReference type="NCBI Taxonomy" id="3708"/>
    <lineage>
        <taxon>Eukaryota</taxon>
        <taxon>Viridiplantae</taxon>
        <taxon>Streptophyta</taxon>
        <taxon>Embryophyta</taxon>
        <taxon>Tracheophyta</taxon>
        <taxon>Spermatophyta</taxon>
        <taxon>Magnoliopsida</taxon>
        <taxon>eudicotyledons</taxon>
        <taxon>Gunneridae</taxon>
        <taxon>Pentapetalae</taxon>
        <taxon>rosids</taxon>
        <taxon>malvids</taxon>
        <taxon>Brassicales</taxon>
        <taxon>Brassicaceae</taxon>
        <taxon>Brassiceae</taxon>
        <taxon>Brassica</taxon>
    </lineage>
</organism>
<evidence type="ECO:0000313" key="1">
    <source>
        <dbReference type="EMBL" id="KAH0927558.1"/>
    </source>
</evidence>
<sequence length="66" mass="7840">MDLDSLNTIAILEAQEEYMNMNEEDALNEENAVNNKKMEKEVGLRLKEEDEVGFYLVFLWFSFFIK</sequence>
<protein>
    <submittedName>
        <fullName evidence="1">Uncharacterized protein</fullName>
    </submittedName>
</protein>
<name>A0ABQ8DEC7_BRANA</name>